<comment type="cofactor">
    <cofactor evidence="2">
        <name>Mn(2+)</name>
        <dbReference type="ChEBI" id="CHEBI:29035"/>
    </cofactor>
</comment>
<dbReference type="Pfam" id="PF00834">
    <property type="entry name" value="Ribul_P_3_epim"/>
    <property type="match status" value="1"/>
</dbReference>
<evidence type="ECO:0000256" key="6">
    <source>
        <dbReference type="ARBA" id="ARBA00009541"/>
    </source>
</evidence>
<feature type="binding site" evidence="10">
    <location>
        <position position="66"/>
    </location>
    <ligand>
        <name>a divalent metal cation</name>
        <dbReference type="ChEBI" id="CHEBI:60240"/>
    </ligand>
</feature>
<evidence type="ECO:0000256" key="1">
    <source>
        <dbReference type="ARBA" id="ARBA00001782"/>
    </source>
</evidence>
<name>A0ABZ0QRK2_9FIRM</name>
<dbReference type="PROSITE" id="PS01086">
    <property type="entry name" value="RIBUL_P_3_EPIMER_2"/>
    <property type="match status" value="1"/>
</dbReference>
<dbReference type="InterPro" id="IPR011060">
    <property type="entry name" value="RibuloseP-bd_barrel"/>
</dbReference>
<evidence type="ECO:0000256" key="2">
    <source>
        <dbReference type="ARBA" id="ARBA00001936"/>
    </source>
</evidence>
<feature type="active site" description="Proton donor" evidence="10">
    <location>
        <position position="208"/>
    </location>
</feature>
<feature type="active site" description="Proton acceptor" evidence="10">
    <location>
        <position position="68"/>
    </location>
</feature>
<evidence type="ECO:0000256" key="5">
    <source>
        <dbReference type="ARBA" id="ARBA00001954"/>
    </source>
</evidence>
<feature type="binding site" evidence="10">
    <location>
        <begin position="208"/>
        <end position="210"/>
    </location>
    <ligand>
        <name>substrate</name>
    </ligand>
</feature>
<accession>A0ABZ0QRK2</accession>
<dbReference type="EC" id="5.1.3.1" evidence="7 10"/>
<comment type="pathway">
    <text evidence="10">Carbohydrate degradation.</text>
</comment>
<comment type="function">
    <text evidence="10">Catalyzes the reversible epimerization of D-ribulose 5-phosphate to D-xylulose 5-phosphate.</text>
</comment>
<organism evidence="13 14">
    <name type="scientific">Thermaerobacter composti</name>
    <dbReference type="NCBI Taxonomy" id="554949"/>
    <lineage>
        <taxon>Bacteria</taxon>
        <taxon>Bacillati</taxon>
        <taxon>Bacillota</taxon>
        <taxon>Clostridia</taxon>
        <taxon>Eubacteriales</taxon>
        <taxon>Clostridiales Family XVII. Incertae Sedis</taxon>
        <taxon>Thermaerobacter</taxon>
    </lineage>
</organism>
<feature type="binding site" evidence="10">
    <location>
        <position position="99"/>
    </location>
    <ligand>
        <name>substrate</name>
    </ligand>
</feature>
<evidence type="ECO:0000256" key="7">
    <source>
        <dbReference type="ARBA" id="ARBA00013188"/>
    </source>
</evidence>
<keyword evidence="10 11" id="KW-0119">Carbohydrate metabolism</keyword>
<dbReference type="NCBIfam" id="NF004076">
    <property type="entry name" value="PRK05581.1-4"/>
    <property type="match status" value="1"/>
</dbReference>
<dbReference type="PANTHER" id="PTHR11749">
    <property type="entry name" value="RIBULOSE-5-PHOSPHATE-3-EPIMERASE"/>
    <property type="match status" value="1"/>
</dbReference>
<dbReference type="PROSITE" id="PS01085">
    <property type="entry name" value="RIBUL_P_3_EPIMER_1"/>
    <property type="match status" value="1"/>
</dbReference>
<feature type="binding site" evidence="10">
    <location>
        <position position="99"/>
    </location>
    <ligand>
        <name>a divalent metal cation</name>
        <dbReference type="ChEBI" id="CHEBI:60240"/>
    </ligand>
</feature>
<dbReference type="InterPro" id="IPR013785">
    <property type="entry name" value="Aldolase_TIM"/>
</dbReference>
<dbReference type="GO" id="GO:0004750">
    <property type="term" value="F:D-ribulose-phosphate 3-epimerase activity"/>
    <property type="evidence" value="ECO:0007669"/>
    <property type="project" value="UniProtKB-EC"/>
</dbReference>
<evidence type="ECO:0000256" key="4">
    <source>
        <dbReference type="ARBA" id="ARBA00001947"/>
    </source>
</evidence>
<keyword evidence="9 10" id="KW-0413">Isomerase</keyword>
<comment type="cofactor">
    <cofactor evidence="5">
        <name>Fe(2+)</name>
        <dbReference type="ChEBI" id="CHEBI:29033"/>
    </cofactor>
</comment>
<dbReference type="RefSeq" id="WP_318751357.1">
    <property type="nucleotide sequence ID" value="NZ_CP132508.1"/>
</dbReference>
<dbReference type="InterPro" id="IPR026019">
    <property type="entry name" value="Ribul_P_3_epim"/>
</dbReference>
<dbReference type="HAMAP" id="MF_02227">
    <property type="entry name" value="RPE"/>
    <property type="match status" value="1"/>
</dbReference>
<feature type="region of interest" description="Disordered" evidence="12">
    <location>
        <begin position="1"/>
        <end position="26"/>
    </location>
</feature>
<dbReference type="CDD" id="cd00429">
    <property type="entry name" value="RPE"/>
    <property type="match status" value="1"/>
</dbReference>
<evidence type="ECO:0000256" key="3">
    <source>
        <dbReference type="ARBA" id="ARBA00001941"/>
    </source>
</evidence>
<evidence type="ECO:0000313" key="13">
    <source>
        <dbReference type="EMBL" id="WPD19924.1"/>
    </source>
</evidence>
<evidence type="ECO:0000256" key="11">
    <source>
        <dbReference type="PIRNR" id="PIRNR001461"/>
    </source>
</evidence>
<keyword evidence="8 10" id="KW-0479">Metal-binding</keyword>
<comment type="cofactor">
    <cofactor evidence="3">
        <name>Co(2+)</name>
        <dbReference type="ChEBI" id="CHEBI:48828"/>
    </cofactor>
</comment>
<dbReference type="Gene3D" id="3.20.20.70">
    <property type="entry name" value="Aldolase class I"/>
    <property type="match status" value="1"/>
</dbReference>
<evidence type="ECO:0000256" key="8">
    <source>
        <dbReference type="ARBA" id="ARBA00022723"/>
    </source>
</evidence>
<feature type="binding site" evidence="10">
    <location>
        <begin position="230"/>
        <end position="231"/>
    </location>
    <ligand>
        <name>substrate</name>
    </ligand>
</feature>
<feature type="binding site" evidence="10">
    <location>
        <position position="41"/>
    </location>
    <ligand>
        <name>substrate</name>
    </ligand>
</feature>
<evidence type="ECO:0000256" key="12">
    <source>
        <dbReference type="SAM" id="MobiDB-lite"/>
    </source>
</evidence>
<comment type="catalytic activity">
    <reaction evidence="1 10 11">
        <text>D-ribulose 5-phosphate = D-xylulose 5-phosphate</text>
        <dbReference type="Rhea" id="RHEA:13677"/>
        <dbReference type="ChEBI" id="CHEBI:57737"/>
        <dbReference type="ChEBI" id="CHEBI:58121"/>
        <dbReference type="EC" id="5.1.3.1"/>
    </reaction>
</comment>
<comment type="cofactor">
    <cofactor evidence="10">
        <name>a divalent metal cation</name>
        <dbReference type="ChEBI" id="CHEBI:60240"/>
    </cofactor>
    <text evidence="10">Binds 1 divalent metal cation per subunit.</text>
</comment>
<feature type="binding site" evidence="10">
    <location>
        <position position="208"/>
    </location>
    <ligand>
        <name>a divalent metal cation</name>
        <dbReference type="ChEBI" id="CHEBI:60240"/>
    </ligand>
</feature>
<proteinExistence type="inferred from homology"/>
<gene>
    <name evidence="10 13" type="primary">rpe</name>
    <name evidence="13" type="ORF">Q5761_04555</name>
</gene>
<feature type="binding site" evidence="10">
    <location>
        <begin position="175"/>
        <end position="178"/>
    </location>
    <ligand>
        <name>substrate</name>
    </ligand>
</feature>
<evidence type="ECO:0000313" key="14">
    <source>
        <dbReference type="Proteomes" id="UP001304683"/>
    </source>
</evidence>
<reference evidence="13 14" key="1">
    <citation type="submission" date="2023-08" db="EMBL/GenBank/DDBJ databases">
        <title>Genome sequence of Thermaerobacter compostii strain Ins1, a spore-forming filamentous bacterium isolated from a deep geothermal reservoir.</title>
        <authorList>
            <person name="Bregnard D."/>
            <person name="Gonzalez D."/>
            <person name="Junier P."/>
        </authorList>
    </citation>
    <scope>NUCLEOTIDE SEQUENCE [LARGE SCALE GENOMIC DNA]</scope>
    <source>
        <strain evidence="13 14">Ins1</strain>
    </source>
</reference>
<evidence type="ECO:0000256" key="10">
    <source>
        <dbReference type="HAMAP-Rule" id="MF_02227"/>
    </source>
</evidence>
<dbReference type="NCBIfam" id="TIGR01163">
    <property type="entry name" value="rpe"/>
    <property type="match status" value="1"/>
</dbReference>
<protein>
    <recommendedName>
        <fullName evidence="7 10">Ribulose-phosphate 3-epimerase</fullName>
        <ecNumber evidence="7 10">5.1.3.1</ecNumber>
    </recommendedName>
</protein>
<dbReference type="InterPro" id="IPR000056">
    <property type="entry name" value="Ribul_P_3_epim-like"/>
</dbReference>
<comment type="similarity">
    <text evidence="6 10 11">Belongs to the ribulose-phosphate 3-epimerase family.</text>
</comment>
<dbReference type="SUPFAM" id="SSF51366">
    <property type="entry name" value="Ribulose-phoshate binding barrel"/>
    <property type="match status" value="1"/>
</dbReference>
<keyword evidence="14" id="KW-1185">Reference proteome</keyword>
<dbReference type="EMBL" id="CP132508">
    <property type="protein sequence ID" value="WPD19924.1"/>
    <property type="molecule type" value="Genomic_DNA"/>
</dbReference>
<feature type="binding site" evidence="10">
    <location>
        <position position="68"/>
    </location>
    <ligand>
        <name>a divalent metal cation</name>
        <dbReference type="ChEBI" id="CHEBI:60240"/>
    </ligand>
</feature>
<comment type="cofactor">
    <cofactor evidence="4">
        <name>Zn(2+)</name>
        <dbReference type="ChEBI" id="CHEBI:29105"/>
    </cofactor>
</comment>
<dbReference type="Proteomes" id="UP001304683">
    <property type="component" value="Chromosome"/>
</dbReference>
<dbReference type="PIRSF" id="PIRSF001461">
    <property type="entry name" value="RPE"/>
    <property type="match status" value="1"/>
</dbReference>
<evidence type="ECO:0000256" key="9">
    <source>
        <dbReference type="ARBA" id="ARBA00023235"/>
    </source>
</evidence>
<sequence>MDGTAGAGDPGDDREGAQAGSPVARPLAWPAPGAGPVVLPSLLSADFARLAEQVRAAEAAGAAGLHLDVMDGHFVPNLTFGPPIIAAVRRLTSLPLDVHLMVELPEALLPAVAEAGADVVTVHVEATPHVHRALQMIRALGCRAGVALNPGTPATAVEPLLAEVDLVLVMSVNPGFAGQAFLPLALDKLRALRAMLPAAGPRPWLEVDGGIDPKTAPLAAAAGADLLVAGSAVFNQRAPVEANLARLRQAVATSASTRP</sequence>